<dbReference type="SMART" id="SM00346">
    <property type="entry name" value="HTH_ICLR"/>
    <property type="match status" value="1"/>
</dbReference>
<dbReference type="GO" id="GO:0003677">
    <property type="term" value="F:DNA binding"/>
    <property type="evidence" value="ECO:0007669"/>
    <property type="project" value="UniProtKB-KW"/>
</dbReference>
<keyword evidence="3" id="KW-0804">Transcription</keyword>
<dbReference type="Gene3D" id="3.30.450.40">
    <property type="match status" value="1"/>
</dbReference>
<dbReference type="InterPro" id="IPR001845">
    <property type="entry name" value="HTH_ArsR_DNA-bd_dom"/>
</dbReference>
<evidence type="ECO:0000256" key="3">
    <source>
        <dbReference type="ARBA" id="ARBA00023163"/>
    </source>
</evidence>
<keyword evidence="1" id="KW-0805">Transcription regulation</keyword>
<evidence type="ECO:0000313" key="6">
    <source>
        <dbReference type="EMBL" id="QAA76941.1"/>
    </source>
</evidence>
<dbReference type="PROSITE" id="PS51077">
    <property type="entry name" value="HTH_ICLR"/>
    <property type="match status" value="1"/>
</dbReference>
<gene>
    <name evidence="6" type="ORF">BIP78_1175</name>
</gene>
<evidence type="ECO:0000256" key="2">
    <source>
        <dbReference type="ARBA" id="ARBA00023125"/>
    </source>
</evidence>
<dbReference type="GO" id="GO:0003700">
    <property type="term" value="F:DNA-binding transcription factor activity"/>
    <property type="evidence" value="ECO:0007669"/>
    <property type="project" value="InterPro"/>
</dbReference>
<dbReference type="Pfam" id="PF01614">
    <property type="entry name" value="IclR_C"/>
    <property type="match status" value="1"/>
</dbReference>
<keyword evidence="2" id="KW-0238">DNA-binding</keyword>
<dbReference type="InterPro" id="IPR050707">
    <property type="entry name" value="HTH_MetabolicPath_Reg"/>
</dbReference>
<dbReference type="InterPro" id="IPR011991">
    <property type="entry name" value="ArsR-like_HTH"/>
</dbReference>
<dbReference type="InterPro" id="IPR029016">
    <property type="entry name" value="GAF-like_dom_sf"/>
</dbReference>
<dbReference type="EMBL" id="CP034928">
    <property type="protein sequence ID" value="QAA76941.1"/>
    <property type="molecule type" value="Genomic_DNA"/>
</dbReference>
<dbReference type="Proteomes" id="UP000287233">
    <property type="component" value="Chromosome"/>
</dbReference>
<dbReference type="AlphaFoldDB" id="A0A410FVG3"/>
<dbReference type="PANTHER" id="PTHR30136">
    <property type="entry name" value="HELIX-TURN-HELIX TRANSCRIPTIONAL REGULATOR, ICLR FAMILY"/>
    <property type="match status" value="1"/>
</dbReference>
<dbReference type="Gene3D" id="1.10.10.10">
    <property type="entry name" value="Winged helix-like DNA-binding domain superfamily/Winged helix DNA-binding domain"/>
    <property type="match status" value="1"/>
</dbReference>
<protein>
    <submittedName>
        <fullName evidence="6">Transcriptional regulator, IclR family</fullName>
    </submittedName>
</protein>
<proteinExistence type="predicted"/>
<dbReference type="SUPFAM" id="SSF55781">
    <property type="entry name" value="GAF domain-like"/>
    <property type="match status" value="1"/>
</dbReference>
<reference evidence="7" key="1">
    <citation type="submission" date="2018-12" db="EMBL/GenBank/DDBJ databases">
        <title>Complete genome sequence of an uncultured bacterium of the candidate phylum Bipolaricaulota.</title>
        <authorList>
            <person name="Kadnikov V.V."/>
            <person name="Mardanov A.V."/>
            <person name="Beletsky A.V."/>
            <person name="Frank Y.A."/>
            <person name="Karnachuk O.V."/>
            <person name="Ravin N.V."/>
        </authorList>
    </citation>
    <scope>NUCLEOTIDE SEQUENCE [LARGE SCALE GENOMIC DNA]</scope>
</reference>
<dbReference type="SUPFAM" id="SSF46785">
    <property type="entry name" value="Winged helix' DNA-binding domain"/>
    <property type="match status" value="1"/>
</dbReference>
<dbReference type="InterPro" id="IPR036388">
    <property type="entry name" value="WH-like_DNA-bd_sf"/>
</dbReference>
<dbReference type="InterPro" id="IPR014757">
    <property type="entry name" value="Tscrpt_reg_IclR_C"/>
</dbReference>
<evidence type="ECO:0000259" key="5">
    <source>
        <dbReference type="PROSITE" id="PS51078"/>
    </source>
</evidence>
<evidence type="ECO:0000256" key="1">
    <source>
        <dbReference type="ARBA" id="ARBA00023015"/>
    </source>
</evidence>
<organism evidence="6 7">
    <name type="scientific">Bipolaricaulis sibiricus</name>
    <dbReference type="NCBI Taxonomy" id="2501609"/>
    <lineage>
        <taxon>Bacteria</taxon>
        <taxon>Candidatus Bipolaricaulota</taxon>
        <taxon>Candidatus Bipolaricaulia</taxon>
        <taxon>Candidatus Bipolaricaulales</taxon>
        <taxon>Candidatus Bipolaricaulaceae</taxon>
        <taxon>Candidatus Bipolaricaulis</taxon>
    </lineage>
</organism>
<evidence type="ECO:0000259" key="4">
    <source>
        <dbReference type="PROSITE" id="PS51077"/>
    </source>
</evidence>
<dbReference type="GO" id="GO:0045892">
    <property type="term" value="P:negative regulation of DNA-templated transcription"/>
    <property type="evidence" value="ECO:0007669"/>
    <property type="project" value="TreeGrafter"/>
</dbReference>
<feature type="domain" description="IclR-ED" evidence="5">
    <location>
        <begin position="64"/>
        <end position="245"/>
    </location>
</feature>
<dbReference type="InterPro" id="IPR036390">
    <property type="entry name" value="WH_DNA-bd_sf"/>
</dbReference>
<dbReference type="PROSITE" id="PS51078">
    <property type="entry name" value="ICLR_ED"/>
    <property type="match status" value="1"/>
</dbReference>
<dbReference type="SMART" id="SM00418">
    <property type="entry name" value="HTH_ARSR"/>
    <property type="match status" value="1"/>
</dbReference>
<evidence type="ECO:0000313" key="7">
    <source>
        <dbReference type="Proteomes" id="UP000287233"/>
    </source>
</evidence>
<dbReference type="FunFam" id="1.10.10.10:FF:000056">
    <property type="entry name" value="IclR family transcriptional regulator"/>
    <property type="match status" value="1"/>
</dbReference>
<sequence>MNTLEKGLRILTLLGEGQSELSAADIARALGLPRSTAYRYVAALRSHGLIEEDPHTGLLRLGPRLLQLAGSVRRKGLIEIALPRMERLVAATGETVILAGLHETSGICLERVEGHHALRVSHERGAVFPLHAGATGKVLLAYLPKDDQERIIAQGLPRFTATTITDPTALRVELDRIRSVGYAESDGEVIPHTYGLAVPILSGAGRILAALGASAPSTRLGARTKKPVLNELSTTAQAIARELEIYNRS</sequence>
<dbReference type="KEGG" id="bih:BIP78_1175"/>
<dbReference type="CDD" id="cd00090">
    <property type="entry name" value="HTH_ARSR"/>
    <property type="match status" value="1"/>
</dbReference>
<accession>A0A410FVG3</accession>
<dbReference type="InterPro" id="IPR005471">
    <property type="entry name" value="Tscrpt_reg_IclR_N"/>
</dbReference>
<dbReference type="PANTHER" id="PTHR30136:SF35">
    <property type="entry name" value="HTH-TYPE TRANSCRIPTIONAL REGULATOR RV1719"/>
    <property type="match status" value="1"/>
</dbReference>
<feature type="domain" description="HTH iclR-type" evidence="4">
    <location>
        <begin position="1"/>
        <end position="63"/>
    </location>
</feature>
<name>A0A410FVG3_BIPS1</name>
<dbReference type="Pfam" id="PF09339">
    <property type="entry name" value="HTH_IclR"/>
    <property type="match status" value="1"/>
</dbReference>